<feature type="domain" description="Cell wall protein YJL171C/Tos1 C-terminal" evidence="1">
    <location>
        <begin position="1"/>
        <end position="200"/>
    </location>
</feature>
<organism evidence="2 3">
    <name type="scientific">Escovopsis weberi</name>
    <dbReference type="NCBI Taxonomy" id="150374"/>
    <lineage>
        <taxon>Eukaryota</taxon>
        <taxon>Fungi</taxon>
        <taxon>Dikarya</taxon>
        <taxon>Ascomycota</taxon>
        <taxon>Pezizomycotina</taxon>
        <taxon>Sordariomycetes</taxon>
        <taxon>Hypocreomycetidae</taxon>
        <taxon>Hypocreales</taxon>
        <taxon>Hypocreaceae</taxon>
        <taxon>Escovopsis</taxon>
    </lineage>
</organism>
<dbReference type="STRING" id="150374.A0A0N0RTG6"/>
<evidence type="ECO:0000313" key="3">
    <source>
        <dbReference type="Proteomes" id="UP000053831"/>
    </source>
</evidence>
<evidence type="ECO:0000313" key="2">
    <source>
        <dbReference type="EMBL" id="KOS19595.1"/>
    </source>
</evidence>
<dbReference type="AlphaFoldDB" id="A0A0N0RTG6"/>
<accession>A0A0N0RTG6</accession>
<dbReference type="Pfam" id="PF10287">
    <property type="entry name" value="YJL171C_Tos1_C"/>
    <property type="match status" value="1"/>
</dbReference>
<proteinExistence type="predicted"/>
<dbReference type="PANTHER" id="PTHR31737:SF2">
    <property type="entry name" value="PROTEIN TOS1"/>
    <property type="match status" value="1"/>
</dbReference>
<protein>
    <submittedName>
        <fullName evidence="2">Protein TOS1</fullName>
    </submittedName>
</protein>
<dbReference type="Proteomes" id="UP000053831">
    <property type="component" value="Unassembled WGS sequence"/>
</dbReference>
<dbReference type="PANTHER" id="PTHR31737">
    <property type="entry name" value="PROTEIN TOS1"/>
    <property type="match status" value="1"/>
</dbReference>
<sequence length="217" mass="23228">MANYGGQGSGLWDSTWGNSLSYLNASGTGGADSPEILNDVQIPSDKEFAIFSAEKCDASCGYSRVPDMAYKGFPGANKIFLFRFMMPLDGDGGFNGDMPALWALNGRIPRTAQYESCSCWDSGCGELDIFEVLAPGDVKCKSTIHLANGGGSSDYFNRPVDRFIKVAVVFDESKASVSIKVLPDNVDFSERLDAQAVQGWFADGDGTASSSLFQISS</sequence>
<dbReference type="InterPro" id="IPR018805">
    <property type="entry name" value="YJL171C/Tos1_C"/>
</dbReference>
<keyword evidence="3" id="KW-1185">Reference proteome</keyword>
<dbReference type="OrthoDB" id="118256at2759"/>
<name>A0A0N0RTG6_ESCWE</name>
<comment type="caution">
    <text evidence="2">The sequence shown here is derived from an EMBL/GenBank/DDBJ whole genome shotgun (WGS) entry which is preliminary data.</text>
</comment>
<dbReference type="GO" id="GO:0009277">
    <property type="term" value="C:fungal-type cell wall"/>
    <property type="evidence" value="ECO:0007669"/>
    <property type="project" value="TreeGrafter"/>
</dbReference>
<reference evidence="2 3" key="1">
    <citation type="submission" date="2015-07" db="EMBL/GenBank/DDBJ databases">
        <title>The genome of the fungus Escovopsis weberi, a specialized disease agent of ant agriculture.</title>
        <authorList>
            <person name="de Man T.J."/>
            <person name="Stajich J.E."/>
            <person name="Kubicek C.P."/>
            <person name="Chenthamara K."/>
            <person name="Atanasova L."/>
            <person name="Druzhinina I.S."/>
            <person name="Birnbaum S."/>
            <person name="Barribeau S.M."/>
            <person name="Teiling C."/>
            <person name="Suen G."/>
            <person name="Currie C."/>
            <person name="Gerardo N.M."/>
        </authorList>
    </citation>
    <scope>NUCLEOTIDE SEQUENCE [LARGE SCALE GENOMIC DNA]</scope>
</reference>
<gene>
    <name evidence="2" type="ORF">ESCO_000276</name>
</gene>
<evidence type="ECO:0000259" key="1">
    <source>
        <dbReference type="Pfam" id="PF10287"/>
    </source>
</evidence>
<dbReference type="EMBL" id="LGSR01000020">
    <property type="protein sequence ID" value="KOS19595.1"/>
    <property type="molecule type" value="Genomic_DNA"/>
</dbReference>